<name>A0ABP8BIT0_9ACTN</name>
<dbReference type="RefSeq" id="WP_344922819.1">
    <property type="nucleotide sequence ID" value="NZ_BAABAQ010000018.1"/>
</dbReference>
<sequence length="164" mass="18511">MRRSISKLLGLAAATAVIAIGVPALASPASAATLTAAPAASSGFDEESWGYYYSKYYDGSRAGARGSVWVDEDDRLHVQGRLYDKYSPSRLCGYAQFKFETHDGDENYSWARKCGTSGYQRFHYVADEIDNLQVRVCYWDRHDAKKTLCGKWRYIYEVESDDEE</sequence>
<gene>
    <name evidence="2" type="ORF">GCM10022252_72430</name>
</gene>
<keyword evidence="3" id="KW-1185">Reference proteome</keyword>
<reference evidence="3" key="1">
    <citation type="journal article" date="2019" name="Int. J. Syst. Evol. Microbiol.">
        <title>The Global Catalogue of Microorganisms (GCM) 10K type strain sequencing project: providing services to taxonomists for standard genome sequencing and annotation.</title>
        <authorList>
            <consortium name="The Broad Institute Genomics Platform"/>
            <consortium name="The Broad Institute Genome Sequencing Center for Infectious Disease"/>
            <person name="Wu L."/>
            <person name="Ma J."/>
        </authorList>
    </citation>
    <scope>NUCLEOTIDE SEQUENCE [LARGE SCALE GENOMIC DNA]</scope>
    <source>
        <strain evidence="3">JCM 17388</strain>
    </source>
</reference>
<evidence type="ECO:0000256" key="1">
    <source>
        <dbReference type="SAM" id="SignalP"/>
    </source>
</evidence>
<evidence type="ECO:0000313" key="2">
    <source>
        <dbReference type="EMBL" id="GAA4207992.1"/>
    </source>
</evidence>
<dbReference type="Proteomes" id="UP001501251">
    <property type="component" value="Unassembled WGS sequence"/>
</dbReference>
<evidence type="ECO:0000313" key="3">
    <source>
        <dbReference type="Proteomes" id="UP001501251"/>
    </source>
</evidence>
<accession>A0ABP8BIT0</accession>
<organism evidence="2 3">
    <name type="scientific">Streptosporangium oxazolinicum</name>
    <dbReference type="NCBI Taxonomy" id="909287"/>
    <lineage>
        <taxon>Bacteria</taxon>
        <taxon>Bacillati</taxon>
        <taxon>Actinomycetota</taxon>
        <taxon>Actinomycetes</taxon>
        <taxon>Streptosporangiales</taxon>
        <taxon>Streptosporangiaceae</taxon>
        <taxon>Streptosporangium</taxon>
    </lineage>
</organism>
<feature type="signal peptide" evidence="1">
    <location>
        <begin position="1"/>
        <end position="26"/>
    </location>
</feature>
<protein>
    <submittedName>
        <fullName evidence="2">Uncharacterized protein</fullName>
    </submittedName>
</protein>
<keyword evidence="1" id="KW-0732">Signal</keyword>
<feature type="chain" id="PRO_5045512069" evidence="1">
    <location>
        <begin position="27"/>
        <end position="164"/>
    </location>
</feature>
<dbReference type="EMBL" id="BAABAQ010000018">
    <property type="protein sequence ID" value="GAA4207992.1"/>
    <property type="molecule type" value="Genomic_DNA"/>
</dbReference>
<comment type="caution">
    <text evidence="2">The sequence shown here is derived from an EMBL/GenBank/DDBJ whole genome shotgun (WGS) entry which is preliminary data.</text>
</comment>
<proteinExistence type="predicted"/>